<dbReference type="EMBL" id="NVWI01000005">
    <property type="protein sequence ID" value="PCJ41531.1"/>
    <property type="molecule type" value="Genomic_DNA"/>
</dbReference>
<organism evidence="7 8">
    <name type="scientific">SAR86 cluster bacterium</name>
    <dbReference type="NCBI Taxonomy" id="2030880"/>
    <lineage>
        <taxon>Bacteria</taxon>
        <taxon>Pseudomonadati</taxon>
        <taxon>Pseudomonadota</taxon>
        <taxon>Gammaproteobacteria</taxon>
        <taxon>SAR86 cluster</taxon>
    </lineage>
</organism>
<dbReference type="InterPro" id="IPR020458">
    <property type="entry name" value="Znf_DskA_TraR_CS"/>
</dbReference>
<protein>
    <submittedName>
        <fullName evidence="7">Uncharacterized protein</fullName>
    </submittedName>
</protein>
<dbReference type="InterPro" id="IPR000962">
    <property type="entry name" value="Znf_DskA_TraR"/>
</dbReference>
<dbReference type="PROSITE" id="PS01102">
    <property type="entry name" value="ZF_DKSA_1"/>
    <property type="match status" value="1"/>
</dbReference>
<reference evidence="8" key="1">
    <citation type="submission" date="2017-08" db="EMBL/GenBank/DDBJ databases">
        <title>A dynamic microbial community with high functional redundancy inhabits the cold, oxic subseafloor aquifer.</title>
        <authorList>
            <person name="Tully B.J."/>
            <person name="Wheat C.G."/>
            <person name="Glazer B.T."/>
            <person name="Huber J.A."/>
        </authorList>
    </citation>
    <scope>NUCLEOTIDE SEQUENCE [LARGE SCALE GENOMIC DNA]</scope>
</reference>
<accession>A0A2A5CDE0</accession>
<dbReference type="Pfam" id="PF01258">
    <property type="entry name" value="zf-dskA_traR"/>
    <property type="match status" value="1"/>
</dbReference>
<sequence length="109" mass="12395">MNAEAAKQALLVKQAEITSRVERTHKHIHHREEPVSADFSEQVTEMENEEIIHALDEEGRVELKQIQRALQRLEKGEYELCSTCGKDIGQQRLEAIPETELCIACASKV</sequence>
<dbReference type="Gene3D" id="1.20.120.910">
    <property type="entry name" value="DksA, coiled-coil domain"/>
    <property type="match status" value="1"/>
</dbReference>
<dbReference type="AlphaFoldDB" id="A0A2A5CDE0"/>
<feature type="domain" description="Zinc finger DksA/TraR C4-type" evidence="5">
    <location>
        <begin position="76"/>
        <end position="108"/>
    </location>
</feature>
<dbReference type="PROSITE" id="PS51128">
    <property type="entry name" value="ZF_DKSA_2"/>
    <property type="match status" value="1"/>
</dbReference>
<name>A0A2A5CDE0_9GAMM</name>
<evidence type="ECO:0000259" key="5">
    <source>
        <dbReference type="Pfam" id="PF01258"/>
    </source>
</evidence>
<evidence type="ECO:0000259" key="6">
    <source>
        <dbReference type="Pfam" id="PF21173"/>
    </source>
</evidence>
<dbReference type="InterPro" id="IPR037187">
    <property type="entry name" value="DnaK_N"/>
</dbReference>
<feature type="domain" description="DnaK suppressor protein-like N-terminal" evidence="6">
    <location>
        <begin position="8"/>
        <end position="73"/>
    </location>
</feature>
<dbReference type="SUPFAM" id="SSF109635">
    <property type="entry name" value="DnaK suppressor protein DksA, alpha-hairpin domain"/>
    <property type="match status" value="1"/>
</dbReference>
<dbReference type="Pfam" id="PF21173">
    <property type="entry name" value="DksA-like_N"/>
    <property type="match status" value="1"/>
</dbReference>
<feature type="zinc finger region" description="dksA C4-type" evidence="4">
    <location>
        <begin position="81"/>
        <end position="105"/>
    </location>
</feature>
<dbReference type="InterPro" id="IPR048487">
    <property type="entry name" value="DksA-like_N"/>
</dbReference>
<comment type="caution">
    <text evidence="7">The sequence shown here is derived from an EMBL/GenBank/DDBJ whole genome shotgun (WGS) entry which is preliminary data.</text>
</comment>
<dbReference type="Proteomes" id="UP000228987">
    <property type="component" value="Unassembled WGS sequence"/>
</dbReference>
<dbReference type="PANTHER" id="PTHR33823">
    <property type="entry name" value="RNA POLYMERASE-BINDING TRANSCRIPTION FACTOR DKSA-RELATED"/>
    <property type="match status" value="1"/>
</dbReference>
<keyword evidence="3" id="KW-0862">Zinc</keyword>
<proteinExistence type="predicted"/>
<dbReference type="SUPFAM" id="SSF57716">
    <property type="entry name" value="Glucocorticoid receptor-like (DNA-binding domain)"/>
    <property type="match status" value="1"/>
</dbReference>
<evidence type="ECO:0000256" key="2">
    <source>
        <dbReference type="ARBA" id="ARBA00022771"/>
    </source>
</evidence>
<dbReference type="GO" id="GO:0008270">
    <property type="term" value="F:zinc ion binding"/>
    <property type="evidence" value="ECO:0007669"/>
    <property type="project" value="UniProtKB-KW"/>
</dbReference>
<keyword evidence="2" id="KW-0863">Zinc-finger</keyword>
<evidence type="ECO:0000256" key="4">
    <source>
        <dbReference type="PROSITE-ProRule" id="PRU00510"/>
    </source>
</evidence>
<keyword evidence="1" id="KW-0479">Metal-binding</keyword>
<gene>
    <name evidence="7" type="ORF">COA71_08210</name>
</gene>
<evidence type="ECO:0000313" key="8">
    <source>
        <dbReference type="Proteomes" id="UP000228987"/>
    </source>
</evidence>
<dbReference type="PANTHER" id="PTHR33823:SF4">
    <property type="entry name" value="GENERAL STRESS PROTEIN 16O"/>
    <property type="match status" value="1"/>
</dbReference>
<evidence type="ECO:0000256" key="1">
    <source>
        <dbReference type="ARBA" id="ARBA00022723"/>
    </source>
</evidence>
<evidence type="ECO:0000256" key="3">
    <source>
        <dbReference type="ARBA" id="ARBA00022833"/>
    </source>
</evidence>
<evidence type="ECO:0000313" key="7">
    <source>
        <dbReference type="EMBL" id="PCJ41531.1"/>
    </source>
</evidence>